<evidence type="ECO:0000313" key="9">
    <source>
        <dbReference type="Proteomes" id="UP000094385"/>
    </source>
</evidence>
<keyword evidence="4" id="KW-0926">Vacuole</keyword>
<name>A0A1E3QDL2_LIPST</name>
<dbReference type="InterPro" id="IPR043970">
    <property type="entry name" value="FUZ/MON1/HPS1_longin_3"/>
</dbReference>
<evidence type="ECO:0000256" key="2">
    <source>
        <dbReference type="ARBA" id="ARBA00008968"/>
    </source>
</evidence>
<evidence type="ECO:0000256" key="1">
    <source>
        <dbReference type="ARBA" id="ARBA00004380"/>
    </source>
</evidence>
<dbReference type="Pfam" id="PF19038">
    <property type="entry name" value="Fuz_longin_3"/>
    <property type="match status" value="1"/>
</dbReference>
<dbReference type="GO" id="GO:0035658">
    <property type="term" value="C:Mon1-Ccz1 complex"/>
    <property type="evidence" value="ECO:0007669"/>
    <property type="project" value="TreeGrafter"/>
</dbReference>
<proteinExistence type="inferred from homology"/>
<dbReference type="GO" id="GO:0032585">
    <property type="term" value="C:multivesicular body membrane"/>
    <property type="evidence" value="ECO:0007669"/>
    <property type="project" value="UniProtKB-SubCell"/>
</dbReference>
<gene>
    <name evidence="8" type="ORF">LIPSTDRAFT_68437</name>
</gene>
<keyword evidence="4" id="KW-0472">Membrane</keyword>
<evidence type="ECO:0000259" key="6">
    <source>
        <dbReference type="Pfam" id="PF19037"/>
    </source>
</evidence>
<accession>A0A1E3QDL2</accession>
<keyword evidence="4" id="KW-0967">Endosome</keyword>
<comment type="function">
    <text evidence="4">Required for multiple vacuole delivery pathways including the cytoplasm to vacuole transport (Cvt), autophagy, pexophagy and endocytosis.</text>
</comment>
<dbReference type="GO" id="GO:0006914">
    <property type="term" value="P:autophagy"/>
    <property type="evidence" value="ECO:0007669"/>
    <property type="project" value="UniProtKB-UniRule"/>
</dbReference>
<dbReference type="InterPro" id="IPR043971">
    <property type="entry name" value="FUZ/MON1/HPS1_longin_2"/>
</dbReference>
<evidence type="ECO:0000313" key="8">
    <source>
        <dbReference type="EMBL" id="ODQ75795.1"/>
    </source>
</evidence>
<dbReference type="EMBL" id="KV454290">
    <property type="protein sequence ID" value="ODQ75795.1"/>
    <property type="molecule type" value="Genomic_DNA"/>
</dbReference>
<sequence length="647" mass="71275">MAAEQSSIVVSTSDLLAITAATEPSVPVEHTSLAVIDDYILSPDVLEETGRPASPTSSLNSISHSHNSSDLIGLSKAFPVRLQSRATTALSSYSVPISNGAGAGTTALATTAASTATVTAAASPPSTASSESSVPTLAADAVQPHRQGSNTGLTDIKSLLGKILHDYDPSGRPHKATFNNSFIETDVDDDSVTVFDDYNIENEDDDREHDELERFLAQKKQYFLLSYAGKPIFSMHGNDDLISLHMGIIQALVSGFEQPSDDFPLDNTRDALRFFTAGTTSFAVTVEDPLILVAISKLGETEGQLRTQLDALHTQLLSALTKAQIVKVFKGRTNFDLRKLLDGAETFLRSLTREMAFGSPAILLNSIECLRLRNSVRDRINVSLLKGRTPSLLYGLVMADGRLVSVIRPKRHSLHPPDLQVIFSMLFHNATFHDGREHWIPICLPKFNNRGFLHAYIVFFRPKAALILISANRDAFYELRKAKEDILENFTEENCMAPIDMAVQLGRYRTADIGAPAIQHFLYKSRSSVQFTMPNYEPHFPDRKSQHELMCLYRRLHAAIHTKHTHLKVLYVSRGSAVALAWATHSFEVYCVASEQTSKATLAQGMDTIITWIKREESRLFISNGAVSGLSFSSKDIYALPSFALFI</sequence>
<evidence type="ECO:0000256" key="4">
    <source>
        <dbReference type="RuleBase" id="RU367048"/>
    </source>
</evidence>
<evidence type="ECO:0000259" key="7">
    <source>
        <dbReference type="Pfam" id="PF19038"/>
    </source>
</evidence>
<keyword evidence="4" id="KW-0813">Transport</keyword>
<keyword evidence="4" id="KW-0653">Protein transport</keyword>
<dbReference type="OrthoDB" id="272411at2759"/>
<protein>
    <recommendedName>
        <fullName evidence="3 4">Vacuolar fusion protein MON1</fullName>
    </recommendedName>
</protein>
<dbReference type="AlphaFoldDB" id="A0A1E3QDL2"/>
<comment type="similarity">
    <text evidence="2 4">Belongs to the MON1/SAND family.</text>
</comment>
<keyword evidence="4" id="KW-0072">Autophagy</keyword>
<comment type="subcellular location">
    <subcellularLocation>
        <location evidence="4">Endosome</location>
        <location evidence="4">Multivesicular body membrane</location>
        <topology evidence="4">Peripheral membrane protein</topology>
    </subcellularLocation>
    <subcellularLocation>
        <location evidence="1 4">Prevacuolar compartment membrane</location>
        <topology evidence="1 4">Peripheral membrane protein</topology>
    </subcellularLocation>
    <subcellularLocation>
        <location evidence="4">Vacuole membrane</location>
        <topology evidence="4">Peripheral membrane protein</topology>
    </subcellularLocation>
</comment>
<feature type="domain" description="FUZ/MON1/HPS1 third Longin" evidence="7">
    <location>
        <begin position="518"/>
        <end position="617"/>
    </location>
</feature>
<dbReference type="GO" id="GO:0006623">
    <property type="term" value="P:protein targeting to vacuole"/>
    <property type="evidence" value="ECO:0007669"/>
    <property type="project" value="UniProtKB-UniRule"/>
</dbReference>
<dbReference type="GO" id="GO:0000329">
    <property type="term" value="C:fungal-type vacuole membrane"/>
    <property type="evidence" value="ECO:0007669"/>
    <property type="project" value="TreeGrafter"/>
</dbReference>
<reference evidence="8 9" key="1">
    <citation type="journal article" date="2016" name="Proc. Natl. Acad. Sci. U.S.A.">
        <title>Comparative genomics of biotechnologically important yeasts.</title>
        <authorList>
            <person name="Riley R."/>
            <person name="Haridas S."/>
            <person name="Wolfe K.H."/>
            <person name="Lopes M.R."/>
            <person name="Hittinger C.T."/>
            <person name="Goeker M."/>
            <person name="Salamov A.A."/>
            <person name="Wisecaver J.H."/>
            <person name="Long T.M."/>
            <person name="Calvey C.H."/>
            <person name="Aerts A.L."/>
            <person name="Barry K.W."/>
            <person name="Choi C."/>
            <person name="Clum A."/>
            <person name="Coughlan A.Y."/>
            <person name="Deshpande S."/>
            <person name="Douglass A.P."/>
            <person name="Hanson S.J."/>
            <person name="Klenk H.-P."/>
            <person name="LaButti K.M."/>
            <person name="Lapidus A."/>
            <person name="Lindquist E.A."/>
            <person name="Lipzen A.M."/>
            <person name="Meier-Kolthoff J.P."/>
            <person name="Ohm R.A."/>
            <person name="Otillar R.P."/>
            <person name="Pangilinan J.L."/>
            <person name="Peng Y."/>
            <person name="Rokas A."/>
            <person name="Rosa C.A."/>
            <person name="Scheuner C."/>
            <person name="Sibirny A.A."/>
            <person name="Slot J.C."/>
            <person name="Stielow J.B."/>
            <person name="Sun H."/>
            <person name="Kurtzman C.P."/>
            <person name="Blackwell M."/>
            <person name="Grigoriev I.V."/>
            <person name="Jeffries T.W."/>
        </authorList>
    </citation>
    <scope>NUCLEOTIDE SEQUENCE [LARGE SCALE GENOMIC DNA]</scope>
    <source>
        <strain evidence="8 9">NRRL Y-11557</strain>
    </source>
</reference>
<dbReference type="Pfam" id="PF19036">
    <property type="entry name" value="Fuz_longin_1"/>
    <property type="match status" value="1"/>
</dbReference>
<organism evidence="8 9">
    <name type="scientific">Lipomyces starkeyi NRRL Y-11557</name>
    <dbReference type="NCBI Taxonomy" id="675824"/>
    <lineage>
        <taxon>Eukaryota</taxon>
        <taxon>Fungi</taxon>
        <taxon>Dikarya</taxon>
        <taxon>Ascomycota</taxon>
        <taxon>Saccharomycotina</taxon>
        <taxon>Lipomycetes</taxon>
        <taxon>Lipomycetales</taxon>
        <taxon>Lipomycetaceae</taxon>
        <taxon>Lipomyces</taxon>
    </lineage>
</organism>
<dbReference type="InterPro" id="IPR043972">
    <property type="entry name" value="FUZ/MON1/HPS1_longin_1"/>
</dbReference>
<keyword evidence="9" id="KW-1185">Reference proteome</keyword>
<dbReference type="STRING" id="675824.A0A1E3QDL2"/>
<dbReference type="Pfam" id="PF19037">
    <property type="entry name" value="Fuz_longin_2"/>
    <property type="match status" value="1"/>
</dbReference>
<dbReference type="PANTHER" id="PTHR13027">
    <property type="entry name" value="SAND PROTEIN-RELATED"/>
    <property type="match status" value="1"/>
</dbReference>
<dbReference type="Proteomes" id="UP000094385">
    <property type="component" value="Unassembled WGS sequence"/>
</dbReference>
<dbReference type="PRINTS" id="PR01546">
    <property type="entry name" value="YEAST73DUF"/>
</dbReference>
<dbReference type="PANTHER" id="PTHR13027:SF7">
    <property type="entry name" value="VACUOLAR FUSION PROTEIN MON1 HOMOLOG"/>
    <property type="match status" value="1"/>
</dbReference>
<feature type="domain" description="FUZ/MON1/HPS1 second Longin" evidence="6">
    <location>
        <begin position="391"/>
        <end position="487"/>
    </location>
</feature>
<dbReference type="GO" id="GO:0016192">
    <property type="term" value="P:vesicle-mediated transport"/>
    <property type="evidence" value="ECO:0007669"/>
    <property type="project" value="InterPro"/>
</dbReference>
<evidence type="ECO:0000256" key="3">
    <source>
        <dbReference type="ARBA" id="ARBA00018132"/>
    </source>
</evidence>
<evidence type="ECO:0000259" key="5">
    <source>
        <dbReference type="Pfam" id="PF19036"/>
    </source>
</evidence>
<feature type="domain" description="FUZ/MON1/HPS1 first Longin" evidence="5">
    <location>
        <begin position="220"/>
        <end position="351"/>
    </location>
</feature>
<dbReference type="InterPro" id="IPR004353">
    <property type="entry name" value="Mon1"/>
</dbReference>